<dbReference type="EMBL" id="RWAH01000013">
    <property type="protein sequence ID" value="MMS77798.1"/>
    <property type="molecule type" value="Genomic_DNA"/>
</dbReference>
<dbReference type="Proteomes" id="UP000839526">
    <property type="component" value="Unassembled WGS sequence"/>
</dbReference>
<proteinExistence type="predicted"/>
<comment type="caution">
    <text evidence="1">The sequence shown here is derived from an EMBL/GenBank/DDBJ whole genome shotgun (WGS) entry which is preliminary data.</text>
</comment>
<protein>
    <submittedName>
        <fullName evidence="1">Uncharacterized protein</fullName>
    </submittedName>
</protein>
<reference evidence="1 2" key="1">
    <citation type="submission" date="2018-10" db="EMBL/GenBank/DDBJ databases">
        <authorList>
            <consortium name="PulseNet: The National Subtyping Network for Foodborne Disease Surveillance"/>
            <person name="Tarr C.L."/>
            <person name="Trees E."/>
            <person name="Katz L.S."/>
            <person name="Carleton-Romer H.A."/>
            <person name="Stroika S."/>
            <person name="Kucerova Z."/>
            <person name="Roache K.F."/>
            <person name="Sabol A.L."/>
            <person name="Besser J."/>
            <person name="Gerner-Smidt P."/>
        </authorList>
    </citation>
    <scope>NUCLEOTIDE SEQUENCE [LARGE SCALE GENOMIC DNA]</scope>
    <source>
        <strain evidence="1 2">PNUSAS052121</strain>
    </source>
</reference>
<dbReference type="AlphaFoldDB" id="A0A403T1T7"/>
<evidence type="ECO:0000313" key="1">
    <source>
        <dbReference type="EMBL" id="MMS77798.1"/>
    </source>
</evidence>
<sequence>MNIYKLDVTERNWWSLDKDDYEQRTARRPPWYKVSDEGKPLYFAVCPACNNPVQIIGFYKLPPNITAPYAKHYGKPVPRVGIYDRDAYNWCPYSDHSKKNSGTKNKRSESLLSRQILELLILHFDKIIWMLGDATGISINEKLAIEMLHQYRKEEGWLYSQATLMNVPWTFAYMTDYQNILFKKIKDSALLQAIIRESNDKIHVKENGFIVKNPSYKNHLDIGVYYTNHSISVAGHELTEKMDMVINIRDSGITPREIYRKTIIFNFNHFNSLINFSGWEKSPWNETLLNHAREVLGKYIY</sequence>
<accession>A0A403T1T7</accession>
<gene>
    <name evidence="1" type="ORF">D9O31_14850</name>
</gene>
<organism evidence="1 2">
    <name type="scientific">Salmonella enterica</name>
    <name type="common">Salmonella choleraesuis</name>
    <dbReference type="NCBI Taxonomy" id="28901"/>
    <lineage>
        <taxon>Bacteria</taxon>
        <taxon>Pseudomonadati</taxon>
        <taxon>Pseudomonadota</taxon>
        <taxon>Gammaproteobacteria</taxon>
        <taxon>Enterobacterales</taxon>
        <taxon>Enterobacteriaceae</taxon>
        <taxon>Salmonella</taxon>
    </lineage>
</organism>
<name>A0A403T1T7_SALER</name>
<evidence type="ECO:0000313" key="2">
    <source>
        <dbReference type="Proteomes" id="UP000839526"/>
    </source>
</evidence>